<comment type="caution">
    <text evidence="9">The sequence shown here is derived from an EMBL/GenBank/DDBJ whole genome shotgun (WGS) entry which is preliminary data.</text>
</comment>
<feature type="transmembrane region" description="Helical" evidence="8">
    <location>
        <begin position="70"/>
        <end position="88"/>
    </location>
</feature>
<feature type="transmembrane region" description="Helical" evidence="8">
    <location>
        <begin position="195"/>
        <end position="214"/>
    </location>
</feature>
<evidence type="ECO:0000256" key="4">
    <source>
        <dbReference type="ARBA" id="ARBA00022475"/>
    </source>
</evidence>
<keyword evidence="3" id="KW-0813">Transport</keyword>
<dbReference type="Gene3D" id="1.20.1530.20">
    <property type="match status" value="1"/>
</dbReference>
<organism evidence="9 10">
    <name type="scientific">Roseburia lenta</name>
    <dbReference type="NCBI Taxonomy" id="2763061"/>
    <lineage>
        <taxon>Bacteria</taxon>
        <taxon>Bacillati</taxon>
        <taxon>Bacillota</taxon>
        <taxon>Clostridia</taxon>
        <taxon>Lachnospirales</taxon>
        <taxon>Lachnospiraceae</taxon>
        <taxon>Roseburia</taxon>
    </lineage>
</organism>
<evidence type="ECO:0000256" key="5">
    <source>
        <dbReference type="ARBA" id="ARBA00022692"/>
    </source>
</evidence>
<dbReference type="InterPro" id="IPR038770">
    <property type="entry name" value="Na+/solute_symporter_sf"/>
</dbReference>
<evidence type="ECO:0000256" key="8">
    <source>
        <dbReference type="SAM" id="Phobius"/>
    </source>
</evidence>
<keyword evidence="6 8" id="KW-1133">Transmembrane helix</keyword>
<evidence type="ECO:0000256" key="6">
    <source>
        <dbReference type="ARBA" id="ARBA00022989"/>
    </source>
</evidence>
<feature type="transmembrane region" description="Helical" evidence="8">
    <location>
        <begin position="252"/>
        <end position="274"/>
    </location>
</feature>
<evidence type="ECO:0000256" key="3">
    <source>
        <dbReference type="ARBA" id="ARBA00022448"/>
    </source>
</evidence>
<dbReference type="PANTHER" id="PTHR36838:SF1">
    <property type="entry name" value="SLR1864 PROTEIN"/>
    <property type="match status" value="1"/>
</dbReference>
<feature type="transmembrane region" description="Helical" evidence="8">
    <location>
        <begin position="226"/>
        <end position="246"/>
    </location>
</feature>
<keyword evidence="7 8" id="KW-0472">Membrane</keyword>
<evidence type="ECO:0000313" key="9">
    <source>
        <dbReference type="EMBL" id="MBC5685263.1"/>
    </source>
</evidence>
<accession>A0ABR7GDT9</accession>
<feature type="transmembrane region" description="Helical" evidence="8">
    <location>
        <begin position="100"/>
        <end position="121"/>
    </location>
</feature>
<feature type="transmembrane region" description="Helical" evidence="8">
    <location>
        <begin position="6"/>
        <end position="24"/>
    </location>
</feature>
<name>A0ABR7GDT9_9FIRM</name>
<feature type="transmembrane region" description="Helical" evidence="8">
    <location>
        <begin position="164"/>
        <end position="183"/>
    </location>
</feature>
<feature type="transmembrane region" description="Helical" evidence="8">
    <location>
        <begin position="36"/>
        <end position="55"/>
    </location>
</feature>
<proteinExistence type="inferred from homology"/>
<evidence type="ECO:0000313" key="10">
    <source>
        <dbReference type="Proteomes" id="UP000643810"/>
    </source>
</evidence>
<keyword evidence="10" id="KW-1185">Reference proteome</keyword>
<keyword evidence="4" id="KW-1003">Cell membrane</keyword>
<evidence type="ECO:0000256" key="7">
    <source>
        <dbReference type="ARBA" id="ARBA00023136"/>
    </source>
</evidence>
<dbReference type="InterPro" id="IPR004776">
    <property type="entry name" value="Mem_transp_PIN-like"/>
</dbReference>
<dbReference type="RefSeq" id="WP_186853644.1">
    <property type="nucleotide sequence ID" value="NZ_JACOPG010000001.1"/>
</dbReference>
<gene>
    <name evidence="9" type="ORF">H8R94_01315</name>
</gene>
<comment type="subcellular location">
    <subcellularLocation>
        <location evidence="1">Cell membrane</location>
        <topology evidence="1">Multi-pass membrane protein</topology>
    </subcellularLocation>
</comment>
<comment type="similarity">
    <text evidence="2">Belongs to the auxin efflux carrier (TC 2.A.69) family.</text>
</comment>
<dbReference type="Pfam" id="PF03547">
    <property type="entry name" value="Mem_trans"/>
    <property type="match status" value="1"/>
</dbReference>
<dbReference type="EMBL" id="JACOPG010000001">
    <property type="protein sequence ID" value="MBC5685263.1"/>
    <property type="molecule type" value="Genomic_DNA"/>
</dbReference>
<keyword evidence="5 8" id="KW-0812">Transmembrane</keyword>
<feature type="transmembrane region" description="Helical" evidence="8">
    <location>
        <begin position="286"/>
        <end position="308"/>
    </location>
</feature>
<evidence type="ECO:0000256" key="1">
    <source>
        <dbReference type="ARBA" id="ARBA00004651"/>
    </source>
</evidence>
<feature type="transmembrane region" description="Helical" evidence="8">
    <location>
        <begin position="127"/>
        <end position="148"/>
    </location>
</feature>
<evidence type="ECO:0000256" key="2">
    <source>
        <dbReference type="ARBA" id="ARBA00010145"/>
    </source>
</evidence>
<reference evidence="9 10" key="1">
    <citation type="submission" date="2020-08" db="EMBL/GenBank/DDBJ databases">
        <title>Genome public.</title>
        <authorList>
            <person name="Liu C."/>
            <person name="Sun Q."/>
        </authorList>
    </citation>
    <scope>NUCLEOTIDE SEQUENCE [LARGE SCALE GENOMIC DNA]</scope>
    <source>
        <strain evidence="9 10">NSJ-9</strain>
    </source>
</reference>
<protein>
    <submittedName>
        <fullName evidence="9">AEC family transporter</fullName>
    </submittedName>
</protein>
<dbReference type="Proteomes" id="UP000643810">
    <property type="component" value="Unassembled WGS sequence"/>
</dbReference>
<sequence>MNFFVVLQQMLALFAMIFIGFYAYKVHWVTQDTSDRLSKLLVNILNPALLINGVLDKTVVAKKDLLLENLFYIFLYFVLLIGLSFPIAKVLRVGKMENRYQLMLIFSNVGFMGIPVLRSIFGNGCVIYITFYILIYNILIYTLGIAFAQRSLPKEERKNAVKEMINPGTVSAVFAILIFVFHPNIPQGAVTFFDYVGNAVIPFSMIIIGISIAQMPWKEIFGHVKLYIFSAIKLLVIPILCAILLRPLKRDTMLFVIFILMLAMPSGSIIAMIVREYGGKTEEEDICSKGVLMTTLFSIITIPIVVLFL</sequence>
<dbReference type="PANTHER" id="PTHR36838">
    <property type="entry name" value="AUXIN EFFLUX CARRIER FAMILY PROTEIN"/>
    <property type="match status" value="1"/>
</dbReference>